<name>A0A9N9K838_9GLOM</name>
<organism evidence="1 2">
    <name type="scientific">Dentiscutata erythropus</name>
    <dbReference type="NCBI Taxonomy" id="1348616"/>
    <lineage>
        <taxon>Eukaryota</taxon>
        <taxon>Fungi</taxon>
        <taxon>Fungi incertae sedis</taxon>
        <taxon>Mucoromycota</taxon>
        <taxon>Glomeromycotina</taxon>
        <taxon>Glomeromycetes</taxon>
        <taxon>Diversisporales</taxon>
        <taxon>Gigasporaceae</taxon>
        <taxon>Dentiscutata</taxon>
    </lineage>
</organism>
<sequence>NYLFSTLYPKLSPAATSRGAGTRNSIISVDSYYSSSSSNNTLYDEEEEIKEIIPMTTICVEQEIHRVAFKTLQQSIDLLKSLPNDEGFVYE</sequence>
<dbReference type="Proteomes" id="UP000789405">
    <property type="component" value="Unassembled WGS sequence"/>
</dbReference>
<accession>A0A9N9K838</accession>
<proteinExistence type="predicted"/>
<dbReference type="AlphaFoldDB" id="A0A9N9K838"/>
<dbReference type="EMBL" id="CAJVPY010053975">
    <property type="protein sequence ID" value="CAG8816485.1"/>
    <property type="molecule type" value="Genomic_DNA"/>
</dbReference>
<protein>
    <submittedName>
        <fullName evidence="1">22188_t:CDS:1</fullName>
    </submittedName>
</protein>
<keyword evidence="2" id="KW-1185">Reference proteome</keyword>
<dbReference type="OrthoDB" id="10528842at2759"/>
<reference evidence="1" key="1">
    <citation type="submission" date="2021-06" db="EMBL/GenBank/DDBJ databases">
        <authorList>
            <person name="Kallberg Y."/>
            <person name="Tangrot J."/>
            <person name="Rosling A."/>
        </authorList>
    </citation>
    <scope>NUCLEOTIDE SEQUENCE</scope>
    <source>
        <strain evidence="1">MA453B</strain>
    </source>
</reference>
<feature type="non-terminal residue" evidence="1">
    <location>
        <position position="1"/>
    </location>
</feature>
<evidence type="ECO:0000313" key="2">
    <source>
        <dbReference type="Proteomes" id="UP000789405"/>
    </source>
</evidence>
<comment type="caution">
    <text evidence="1">The sequence shown here is derived from an EMBL/GenBank/DDBJ whole genome shotgun (WGS) entry which is preliminary data.</text>
</comment>
<gene>
    <name evidence="1" type="ORF">DERYTH_LOCUS26288</name>
</gene>
<feature type="non-terminal residue" evidence="1">
    <location>
        <position position="91"/>
    </location>
</feature>
<evidence type="ECO:0000313" key="1">
    <source>
        <dbReference type="EMBL" id="CAG8816485.1"/>
    </source>
</evidence>